<feature type="domain" description="GapR-like DNA-binding" evidence="1">
    <location>
        <begin position="12"/>
        <end position="83"/>
    </location>
</feature>
<accession>A0A418WUK9</accession>
<dbReference type="EMBL" id="QYUK01000008">
    <property type="protein sequence ID" value="RJF94829.1"/>
    <property type="molecule type" value="Genomic_DNA"/>
</dbReference>
<protein>
    <submittedName>
        <fullName evidence="2">DUF2312 domain-containing protein</fullName>
    </submittedName>
</protein>
<evidence type="ECO:0000313" key="2">
    <source>
        <dbReference type="EMBL" id="RJF94829.1"/>
    </source>
</evidence>
<sequence>MASLGHNVVGIAGDQLRRFVERIERLDGEIHALNADKAEVYSEAKGNGFDTKIIRQVIRLRKIDKAERQEMDAILDLYLEALGMKAPAGDE</sequence>
<gene>
    <name evidence="2" type="ORF">D3874_03170</name>
</gene>
<dbReference type="OrthoDB" id="9813793at2"/>
<evidence type="ECO:0000259" key="1">
    <source>
        <dbReference type="Pfam" id="PF10073"/>
    </source>
</evidence>
<dbReference type="InterPro" id="IPR046367">
    <property type="entry name" value="GapR-like_DNA-bd"/>
</dbReference>
<dbReference type="Proteomes" id="UP000284605">
    <property type="component" value="Unassembled WGS sequence"/>
</dbReference>
<proteinExistence type="predicted"/>
<dbReference type="Pfam" id="PF10073">
    <property type="entry name" value="GapR_DNA-bd"/>
    <property type="match status" value="1"/>
</dbReference>
<reference evidence="2 3" key="1">
    <citation type="submission" date="2018-09" db="EMBL/GenBank/DDBJ databases">
        <authorList>
            <person name="Zhu H."/>
        </authorList>
    </citation>
    <scope>NUCLEOTIDE SEQUENCE [LARGE SCALE GENOMIC DNA]</scope>
    <source>
        <strain evidence="2 3">K1W22B-8</strain>
    </source>
</reference>
<organism evidence="2 3">
    <name type="scientific">Oleomonas cavernae</name>
    <dbReference type="NCBI Taxonomy" id="2320859"/>
    <lineage>
        <taxon>Bacteria</taxon>
        <taxon>Pseudomonadati</taxon>
        <taxon>Pseudomonadota</taxon>
        <taxon>Alphaproteobacteria</taxon>
        <taxon>Acetobacterales</taxon>
        <taxon>Acetobacteraceae</taxon>
        <taxon>Oleomonas</taxon>
    </lineage>
</organism>
<comment type="caution">
    <text evidence="2">The sequence shown here is derived from an EMBL/GenBank/DDBJ whole genome shotgun (WGS) entry which is preliminary data.</text>
</comment>
<name>A0A418WUK9_9PROT</name>
<dbReference type="GO" id="GO:0003677">
    <property type="term" value="F:DNA binding"/>
    <property type="evidence" value="ECO:0007669"/>
    <property type="project" value="InterPro"/>
</dbReference>
<dbReference type="RefSeq" id="WP_119776395.1">
    <property type="nucleotide sequence ID" value="NZ_QYUK01000008.1"/>
</dbReference>
<keyword evidence="3" id="KW-1185">Reference proteome</keyword>
<evidence type="ECO:0000313" key="3">
    <source>
        <dbReference type="Proteomes" id="UP000284605"/>
    </source>
</evidence>
<dbReference type="NCBIfam" id="NF010247">
    <property type="entry name" value="PRK13694.1"/>
    <property type="match status" value="1"/>
</dbReference>
<dbReference type="AlphaFoldDB" id="A0A418WUK9"/>